<dbReference type="InterPro" id="IPR001494">
    <property type="entry name" value="Importin-beta_N"/>
</dbReference>
<evidence type="ECO:0000313" key="7">
    <source>
        <dbReference type="Proteomes" id="UP000790833"/>
    </source>
</evidence>
<dbReference type="AlphaFoldDB" id="A0A9P8AH27"/>
<dbReference type="PROSITE" id="PS50166">
    <property type="entry name" value="IMPORTIN_B_NT"/>
    <property type="match status" value="1"/>
</dbReference>
<reference evidence="6" key="1">
    <citation type="submission" date="2021-03" db="EMBL/GenBank/DDBJ databases">
        <authorList>
            <person name="Palmer J.M."/>
        </authorList>
    </citation>
    <scope>NUCLEOTIDE SEQUENCE</scope>
    <source>
        <strain evidence="6">ARV_011</strain>
    </source>
</reference>
<organism evidence="6 7">
    <name type="scientific">Scheffersomyces spartinae</name>
    <dbReference type="NCBI Taxonomy" id="45513"/>
    <lineage>
        <taxon>Eukaryota</taxon>
        <taxon>Fungi</taxon>
        <taxon>Dikarya</taxon>
        <taxon>Ascomycota</taxon>
        <taxon>Saccharomycotina</taxon>
        <taxon>Pichiomycetes</taxon>
        <taxon>Debaryomycetaceae</taxon>
        <taxon>Scheffersomyces</taxon>
    </lineage>
</organism>
<dbReference type="InterPro" id="IPR016024">
    <property type="entry name" value="ARM-type_fold"/>
</dbReference>
<dbReference type="EMBL" id="JAHMUF010000018">
    <property type="protein sequence ID" value="KAG7192386.1"/>
    <property type="molecule type" value="Genomic_DNA"/>
</dbReference>
<comment type="caution">
    <text evidence="6">The sequence shown here is derived from an EMBL/GenBank/DDBJ whole genome shotgun (WGS) entry which is preliminary data.</text>
</comment>
<keyword evidence="3" id="KW-0813">Transport</keyword>
<dbReference type="GeneID" id="66115159"/>
<dbReference type="InterPro" id="IPR058669">
    <property type="entry name" value="TPR_IPO7/11-like"/>
</dbReference>
<evidence type="ECO:0000256" key="2">
    <source>
        <dbReference type="ARBA" id="ARBA00007991"/>
    </source>
</evidence>
<dbReference type="Gene3D" id="1.25.10.10">
    <property type="entry name" value="Leucine-rich Repeat Variant"/>
    <property type="match status" value="1"/>
</dbReference>
<protein>
    <recommendedName>
        <fullName evidence="5">Importin N-terminal domain-containing protein</fullName>
    </recommendedName>
</protein>
<dbReference type="InterPro" id="IPR011989">
    <property type="entry name" value="ARM-like"/>
</dbReference>
<evidence type="ECO:0000313" key="6">
    <source>
        <dbReference type="EMBL" id="KAG7192386.1"/>
    </source>
</evidence>
<dbReference type="GO" id="GO:0005829">
    <property type="term" value="C:cytosol"/>
    <property type="evidence" value="ECO:0007669"/>
    <property type="project" value="TreeGrafter"/>
</dbReference>
<dbReference type="GO" id="GO:0031267">
    <property type="term" value="F:small GTPase binding"/>
    <property type="evidence" value="ECO:0007669"/>
    <property type="project" value="InterPro"/>
</dbReference>
<keyword evidence="7" id="KW-1185">Reference proteome</keyword>
<proteinExistence type="inferred from homology"/>
<evidence type="ECO:0000259" key="5">
    <source>
        <dbReference type="PROSITE" id="PS50166"/>
    </source>
</evidence>
<keyword evidence="4" id="KW-0539">Nucleus</keyword>
<dbReference type="SMART" id="SM00913">
    <property type="entry name" value="IBN_N"/>
    <property type="match status" value="1"/>
</dbReference>
<dbReference type="GO" id="GO:0006606">
    <property type="term" value="P:protein import into nucleus"/>
    <property type="evidence" value="ECO:0007669"/>
    <property type="project" value="TreeGrafter"/>
</dbReference>
<dbReference type="PANTHER" id="PTHR10997:SF7">
    <property type="entry name" value="IMPORTIN-11"/>
    <property type="match status" value="1"/>
</dbReference>
<sequence>MELLYPNLLTVLSLANGERNQQQQQAEAQLKIWEVQQGYHYLLQEVYLKTEVPLQERWLAILCFKNGIDKYWRSSKQNAISKEEKQQIRSRVFMLLSEKNNQLTIQNAHLIGRIVRFDFPNEWPTLFDDIVQYLEDLVFSKNDLVSTNNLLIILNQIIKTVSQVRIGRARHAMQSKAPLVVPILVRLYIKFFQEWTQTIDLSLMEVCYLCLKNLRRLIPEGFEQPHKNVDIVEFLKVSIAHLQLLVVEHEKYSSDLLERYVKCYSKVYYNLISVNPTSFVLLPCSQDILTTFLSLLELKAEVIYNSNEEENDFWETLALKGFMILKKIIAYIYKKGAVVLKQRNEKEEVNMAIKKLSTEFFTPQVVQHLCDLIINWYLKLKPCDLESWQLEPEEWCNEELSKSWEYQIRPCAENFFQDLISFFKDILTDFVLNKISNGLVKNNNVEDILVKDSIFSTFQLSSTSIANNVNFDELLTQIFIPQGLNNDMVENKIIKRRVCLIISEWVSVDCSRQSRLSIYKFLVTLMDPQNKLLNDKVVKLTAIQTLKSVIDDWDFQKVDIQPYINDFIQLSLIMLDEMDFTESKLFILNTLAMVLERCNPLVPIDTLMQVLAIVPGFWQMSTDTNEMILKTALLRVLKSLVVTLNEKSPAAYSICLPLIKASCASGNSENYSLLGEDGYELWLSVLQYCPQSEINNQIILNLFELIRMGLLEGTESLPIVMSIIRSYSLISPQLFQSEEALELFRILSGYLSNMRDDSLAIFIALMDILMLECGDNQLFLNNLISSGLFSALVHYAIDEKQAVVSANKAFLVLSRLAQKSPETFFNILNHLSIDKEPFLTKWVDYYKSNGNPRNKKSNLVGLISLTLFGLKQGSSIVIQLWPTVIKYAFLFMEELNEDGESAVNLYDHDFVYEDINDYNYLDPTIAPHGENIRYKSLLERSDLVYTVKVSRLIHDTLTSLKQTLSSELFQTAISSTDAYTMEKLHAYRT</sequence>
<evidence type="ECO:0000256" key="3">
    <source>
        <dbReference type="ARBA" id="ARBA00022448"/>
    </source>
</evidence>
<comment type="similarity">
    <text evidence="2">Belongs to the importin beta family.</text>
</comment>
<evidence type="ECO:0000256" key="4">
    <source>
        <dbReference type="ARBA" id="ARBA00023242"/>
    </source>
</evidence>
<dbReference type="RefSeq" id="XP_043047936.1">
    <property type="nucleotide sequence ID" value="XM_043192568.1"/>
</dbReference>
<name>A0A9P8AH27_9ASCO</name>
<gene>
    <name evidence="6" type="ORF">KQ657_001785</name>
</gene>
<evidence type="ECO:0000256" key="1">
    <source>
        <dbReference type="ARBA" id="ARBA00004123"/>
    </source>
</evidence>
<feature type="domain" description="Importin N-terminal" evidence="5">
    <location>
        <begin position="26"/>
        <end position="98"/>
    </location>
</feature>
<dbReference type="PANTHER" id="PTHR10997">
    <property type="entry name" value="IMPORTIN-7, 8, 11"/>
    <property type="match status" value="1"/>
</dbReference>
<dbReference type="Pfam" id="PF25758">
    <property type="entry name" value="TPR_IPO11"/>
    <property type="match status" value="1"/>
</dbReference>
<comment type="subcellular location">
    <subcellularLocation>
        <location evidence="1">Nucleus</location>
    </subcellularLocation>
</comment>
<dbReference type="Proteomes" id="UP000790833">
    <property type="component" value="Unassembled WGS sequence"/>
</dbReference>
<dbReference type="Pfam" id="PF03810">
    <property type="entry name" value="IBN_N"/>
    <property type="match status" value="1"/>
</dbReference>
<dbReference type="SUPFAM" id="SSF48371">
    <property type="entry name" value="ARM repeat"/>
    <property type="match status" value="1"/>
</dbReference>
<dbReference type="OrthoDB" id="361693at2759"/>
<accession>A0A9P8AH27</accession>
<dbReference type="GO" id="GO:0005635">
    <property type="term" value="C:nuclear envelope"/>
    <property type="evidence" value="ECO:0007669"/>
    <property type="project" value="TreeGrafter"/>
</dbReference>